<keyword evidence="3" id="KW-0687">Ribonucleoprotein</keyword>
<dbReference type="GO" id="GO:0022627">
    <property type="term" value="C:cytosolic small ribosomal subunit"/>
    <property type="evidence" value="ECO:0007669"/>
    <property type="project" value="TreeGrafter"/>
</dbReference>
<name>A0A8J5KMQ2_ZINOF</name>
<evidence type="ECO:0000256" key="1">
    <source>
        <dbReference type="ARBA" id="ARBA00009083"/>
    </source>
</evidence>
<gene>
    <name evidence="5" type="ORF">ZIOFF_053022</name>
</gene>
<organism evidence="5 6">
    <name type="scientific">Zingiber officinale</name>
    <name type="common">Ginger</name>
    <name type="synonym">Amomum zingiber</name>
    <dbReference type="NCBI Taxonomy" id="94328"/>
    <lineage>
        <taxon>Eukaryota</taxon>
        <taxon>Viridiplantae</taxon>
        <taxon>Streptophyta</taxon>
        <taxon>Embryophyta</taxon>
        <taxon>Tracheophyta</taxon>
        <taxon>Spermatophyta</taxon>
        <taxon>Magnoliopsida</taxon>
        <taxon>Liliopsida</taxon>
        <taxon>Zingiberales</taxon>
        <taxon>Zingiberaceae</taxon>
        <taxon>Zingiber</taxon>
    </lineage>
</organism>
<evidence type="ECO:0000313" key="6">
    <source>
        <dbReference type="Proteomes" id="UP000734854"/>
    </source>
</evidence>
<comment type="similarity">
    <text evidence="1">Belongs to the universal ribosomal protein uS14 family.</text>
</comment>
<dbReference type="Pfam" id="PF00253">
    <property type="entry name" value="Ribosomal_S14"/>
    <property type="match status" value="1"/>
</dbReference>
<evidence type="ECO:0000313" key="5">
    <source>
        <dbReference type="EMBL" id="KAG6484504.1"/>
    </source>
</evidence>
<dbReference type="AlphaFoldDB" id="A0A8J5KMQ2"/>
<dbReference type="PANTHER" id="PTHR12010">
    <property type="entry name" value="40S RIBOSOMAL PROTEIN S29"/>
    <property type="match status" value="1"/>
</dbReference>
<dbReference type="InterPro" id="IPR039744">
    <property type="entry name" value="RIbosomal_uS14_euk_arc"/>
</dbReference>
<reference evidence="5 6" key="1">
    <citation type="submission" date="2020-08" db="EMBL/GenBank/DDBJ databases">
        <title>Plant Genome Project.</title>
        <authorList>
            <person name="Zhang R.-G."/>
        </authorList>
    </citation>
    <scope>NUCLEOTIDE SEQUENCE [LARGE SCALE GENOMIC DNA]</scope>
    <source>
        <tissue evidence="5">Rhizome</tissue>
    </source>
</reference>
<proteinExistence type="inferred from homology"/>
<dbReference type="EMBL" id="JACMSC010000015">
    <property type="protein sequence ID" value="KAG6484504.1"/>
    <property type="molecule type" value="Genomic_DNA"/>
</dbReference>
<sequence>MGHSDVCNSHPENNGHGSRDCRVCGNSHAIIRKYGLMCCRQCFRTIAKAIGFVKLVWHKQKIESAPFASSEQSLPAKYALVVRNEIEKHYNVVTKRLDVHLKLGRGEGEEERAKQMGRACLGVGQEVGTGSVIQNRGSLDLLGLDQSSLLLAAVSRKQSRVKVAVAVPINFIEMLRSGGCIRDHRQVLLLDPAGTVSLQWRSLTVMLVLHRIEKRMKSSNRCEERAMKPLPVDGMELCTSSAVQVARIYVVGQAILVPAFVQRRSCRIERDGIGGSQIEGRGRSHGWKLNSKHGPMPAPEGQNLANKRSGLVRASALSDNE</sequence>
<protein>
    <recommendedName>
        <fullName evidence="7">40S ribosomal protein S29</fullName>
    </recommendedName>
</protein>
<dbReference type="PANTHER" id="PTHR12010:SF22">
    <property type="entry name" value="SMALL RIBOSOMAL SUBUNIT PROTEIN US14Z_US14Y_US14X"/>
    <property type="match status" value="1"/>
</dbReference>
<dbReference type="NCBIfam" id="NF004424">
    <property type="entry name" value="PRK05766.1"/>
    <property type="match status" value="1"/>
</dbReference>
<dbReference type="GO" id="GO:0003735">
    <property type="term" value="F:structural constituent of ribosome"/>
    <property type="evidence" value="ECO:0007669"/>
    <property type="project" value="InterPro"/>
</dbReference>
<feature type="region of interest" description="Disordered" evidence="4">
    <location>
        <begin position="275"/>
        <end position="321"/>
    </location>
</feature>
<keyword evidence="6" id="KW-1185">Reference proteome</keyword>
<dbReference type="GO" id="GO:0008270">
    <property type="term" value="F:zinc ion binding"/>
    <property type="evidence" value="ECO:0007669"/>
    <property type="project" value="InterPro"/>
</dbReference>
<accession>A0A8J5KMQ2</accession>
<keyword evidence="2" id="KW-0689">Ribosomal protein</keyword>
<evidence type="ECO:0008006" key="7">
    <source>
        <dbReference type="Google" id="ProtNLM"/>
    </source>
</evidence>
<dbReference type="Gene3D" id="4.10.830.10">
    <property type="entry name" value="30s Ribosomal Protein S14, Chain N"/>
    <property type="match status" value="1"/>
</dbReference>
<evidence type="ECO:0000256" key="3">
    <source>
        <dbReference type="ARBA" id="ARBA00023274"/>
    </source>
</evidence>
<dbReference type="FunFam" id="4.10.830.10:FF:000002">
    <property type="entry name" value="40S ribosomal protein S29"/>
    <property type="match status" value="1"/>
</dbReference>
<evidence type="ECO:0000256" key="4">
    <source>
        <dbReference type="SAM" id="MobiDB-lite"/>
    </source>
</evidence>
<dbReference type="Proteomes" id="UP000734854">
    <property type="component" value="Unassembled WGS sequence"/>
</dbReference>
<dbReference type="GO" id="GO:0002181">
    <property type="term" value="P:cytoplasmic translation"/>
    <property type="evidence" value="ECO:0007669"/>
    <property type="project" value="TreeGrafter"/>
</dbReference>
<comment type="caution">
    <text evidence="5">The sequence shown here is derived from an EMBL/GenBank/DDBJ whole genome shotgun (WGS) entry which is preliminary data.</text>
</comment>
<dbReference type="InterPro" id="IPR001209">
    <property type="entry name" value="Ribosomal_uS14"/>
</dbReference>
<evidence type="ECO:0000256" key="2">
    <source>
        <dbReference type="ARBA" id="ARBA00022980"/>
    </source>
</evidence>
<dbReference type="InterPro" id="IPR043140">
    <property type="entry name" value="Ribosomal_uS14_sf"/>
</dbReference>